<protein>
    <submittedName>
        <fullName evidence="1">Putative baseplate assembly protein</fullName>
    </submittedName>
</protein>
<dbReference type="EMBL" id="BK015063">
    <property type="protein sequence ID" value="DAD89548.1"/>
    <property type="molecule type" value="Genomic_DNA"/>
</dbReference>
<evidence type="ECO:0000313" key="1">
    <source>
        <dbReference type="EMBL" id="DAD89548.1"/>
    </source>
</evidence>
<sequence length="1025" mass="116138">MESDWCELLTRLTKANSDIRYCNEEGREEAIASLWVNHVLTVLVDIARQATSTDTESLQREAGEWIVRLDHYINRNWKIGNSEISAVKAARQLKERLEKSLSERILRTIRDIREHFDYYLSQIEDSGDMDAALSLLIIYLRNYGGIAQTFNRHLDTLTELYHHDILHAVPQETVQDNAYIVITPTGNTLGFTLPAGDFFPAGENATGEELFYRTTQKEYISPILCSGVNAVYLRRGEQNNVTAIRRQSLSFLDTATIEKLFADEHSQALPLGWQVESPMLVLNEGERNISIRFCLTDDSIVPDRLSAASFILQFSSAEGWIEPVRIWFANLRRPIDPTESTDSVPRLYFDFTIAQDAAAPIPCNEETHGLTTEYPVVRILTSETYCPYDWATRLNFDAIEIRTKVTGIHNFTFYNELGAVDTSQPFQPFGLQAGRGAWFLFGNGEMGLKSLQEVSLKGIWKKLPETKVAFDQIYKDYGSNADAFKIKTEWQKGGKWHNCGSEQNLFTFDGENKFKPAEIVFRVESSKKQMRSAAPLYEYDRDRNGFFRATLDAPVIGFGLDAYRTLFTETLLHNSRCKEKQRKPLPSEPVIPLLADAELSYIALETTSTKGNENPSIRLSRITALPELEPFSIKKESPVLPAAPADNMLYFAFLHAKGERAVRMYLDMVLPPSKKLPDEQPSAETVNLAWEYRNGNSWQPISSDSVRAEETSGLTQSGFIEIKLPEKINDNHIDKQGRIWLRVALTGNVSSCLAIRNIWTNCVRLTAVNGDGTPLPAGTIQSRIEADERIGNITQPLNGFGGRPAEVEAGIAVHQVSRIHNRHRAITIQDYEQLVLEHFPEVDKVQCITTPPKNIRLVVFSSAEDNRYYLSPAWKLAEIKRLIKQYASPFICLNVVNPVYKKVFIKCKAVLWPKVKDEGKTLRQLIVLAQNYIEPWYRKGEIPITGQHFSYKELHARMANHEDLMKLVSLEVDGKSLPYVNIDIEDIIIQSDDPTDVLIPIVTIELLSPHDGIGHAEIESNFIIS</sequence>
<reference evidence="1" key="1">
    <citation type="journal article" date="2021" name="Proc. Natl. Acad. Sci. U.S.A.">
        <title>A Catalog of Tens of Thousands of Viruses from Human Metagenomes Reveals Hidden Associations with Chronic Diseases.</title>
        <authorList>
            <person name="Tisza M.J."/>
            <person name="Buck C.B."/>
        </authorList>
    </citation>
    <scope>NUCLEOTIDE SEQUENCE</scope>
    <source>
        <strain evidence="1">CtU4n16</strain>
    </source>
</reference>
<proteinExistence type="predicted"/>
<name>A0A8S5N531_9CAUD</name>
<accession>A0A8S5N531</accession>
<organism evidence="1">
    <name type="scientific">Myoviridae sp. ctU4n16</name>
    <dbReference type="NCBI Taxonomy" id="2826658"/>
    <lineage>
        <taxon>Viruses</taxon>
        <taxon>Duplodnaviria</taxon>
        <taxon>Heunggongvirae</taxon>
        <taxon>Uroviricota</taxon>
        <taxon>Caudoviricetes</taxon>
    </lineage>
</organism>